<dbReference type="InterPro" id="IPR007037">
    <property type="entry name" value="SIP_rossman_dom"/>
</dbReference>
<dbReference type="EMBL" id="JBHTBU010000001">
    <property type="protein sequence ID" value="MFC7287331.1"/>
    <property type="molecule type" value="Genomic_DNA"/>
</dbReference>
<sequence>MTTNNPAEGAHPNRIPQRVRHTLRFRAVEVVKTERITPHLLRITVGGDELDEFVSPGFDDHVKLFFPDANGMLALPTAGPDGPIWPNGIKPIMRDYTPRNFDPVAKTLEIDFALHLAGPATRWAEQATPGQRLGVGGPRGSFIVTTDFDWHLLVGDDTALSAISRRLAELPADAHAIVIAEVDTAADKVDLPTAANVQIVWAYRDKATAGEFPLLTALEDTALPEGDFHAWVACESAAAKAVRAHLIEVHHANPKWIRASGYWRKGSADTHDSIDD</sequence>
<organism evidence="3 4">
    <name type="scientific">Herminiimonas glaciei</name>
    <dbReference type="NCBI Taxonomy" id="523788"/>
    <lineage>
        <taxon>Bacteria</taxon>
        <taxon>Pseudomonadati</taxon>
        <taxon>Pseudomonadota</taxon>
        <taxon>Betaproteobacteria</taxon>
        <taxon>Burkholderiales</taxon>
        <taxon>Oxalobacteraceae</taxon>
        <taxon>Herminiimonas</taxon>
    </lineage>
</organism>
<dbReference type="Pfam" id="PF08021">
    <property type="entry name" value="FAD_binding_9"/>
    <property type="match status" value="1"/>
</dbReference>
<dbReference type="Pfam" id="PF04954">
    <property type="entry name" value="SIP"/>
    <property type="match status" value="1"/>
</dbReference>
<dbReference type="PANTHER" id="PTHR30157:SF0">
    <property type="entry name" value="NADPH-DEPENDENT FERRIC-CHELATE REDUCTASE"/>
    <property type="match status" value="1"/>
</dbReference>
<comment type="caution">
    <text evidence="3">The sequence shown here is derived from an EMBL/GenBank/DDBJ whole genome shotgun (WGS) entry which is preliminary data.</text>
</comment>
<evidence type="ECO:0000313" key="4">
    <source>
        <dbReference type="Proteomes" id="UP001596542"/>
    </source>
</evidence>
<dbReference type="RefSeq" id="WP_382270436.1">
    <property type="nucleotide sequence ID" value="NZ_JBHTBU010000001.1"/>
</dbReference>
<feature type="domain" description="FAD-binding FR-type" evidence="2">
    <location>
        <begin position="23"/>
        <end position="145"/>
    </location>
</feature>
<dbReference type="Gene3D" id="3.40.50.80">
    <property type="entry name" value="Nucleotide-binding domain of ferredoxin-NADP reductase (FNR) module"/>
    <property type="match status" value="1"/>
</dbReference>
<keyword evidence="4" id="KW-1185">Reference proteome</keyword>
<dbReference type="CDD" id="cd06193">
    <property type="entry name" value="siderophore_interacting"/>
    <property type="match status" value="1"/>
</dbReference>
<gene>
    <name evidence="3" type="ORF">ACFQPC_04695</name>
</gene>
<dbReference type="Gene3D" id="2.40.30.10">
    <property type="entry name" value="Translation factors"/>
    <property type="match status" value="1"/>
</dbReference>
<evidence type="ECO:0000259" key="2">
    <source>
        <dbReference type="PROSITE" id="PS51384"/>
    </source>
</evidence>
<dbReference type="PROSITE" id="PS51384">
    <property type="entry name" value="FAD_FR"/>
    <property type="match status" value="1"/>
</dbReference>
<reference evidence="4" key="1">
    <citation type="journal article" date="2019" name="Int. J. Syst. Evol. Microbiol.">
        <title>The Global Catalogue of Microorganisms (GCM) 10K type strain sequencing project: providing services to taxonomists for standard genome sequencing and annotation.</title>
        <authorList>
            <consortium name="The Broad Institute Genomics Platform"/>
            <consortium name="The Broad Institute Genome Sequencing Center for Infectious Disease"/>
            <person name="Wu L."/>
            <person name="Ma J."/>
        </authorList>
    </citation>
    <scope>NUCLEOTIDE SEQUENCE [LARGE SCALE GENOMIC DNA]</scope>
    <source>
        <strain evidence="4">KACC 12508</strain>
    </source>
</reference>
<dbReference type="SUPFAM" id="SSF63380">
    <property type="entry name" value="Riboflavin synthase domain-like"/>
    <property type="match status" value="1"/>
</dbReference>
<proteinExistence type="inferred from homology"/>
<name>A0ABW2I8L0_9BURK</name>
<dbReference type="InterPro" id="IPR039374">
    <property type="entry name" value="SIP_fam"/>
</dbReference>
<evidence type="ECO:0000256" key="1">
    <source>
        <dbReference type="ARBA" id="ARBA00035644"/>
    </source>
</evidence>
<comment type="similarity">
    <text evidence="1">Belongs to the SIP oxidoreductase family.</text>
</comment>
<protein>
    <submittedName>
        <fullName evidence="3">Siderophore-interacting protein</fullName>
    </submittedName>
</protein>
<dbReference type="PANTHER" id="PTHR30157">
    <property type="entry name" value="FERRIC REDUCTASE, NADPH-DEPENDENT"/>
    <property type="match status" value="1"/>
</dbReference>
<dbReference type="InterPro" id="IPR039261">
    <property type="entry name" value="FNR_nucleotide-bd"/>
</dbReference>
<dbReference type="InterPro" id="IPR013113">
    <property type="entry name" value="SIP_FAD-bd"/>
</dbReference>
<dbReference type="InterPro" id="IPR017938">
    <property type="entry name" value="Riboflavin_synthase-like_b-brl"/>
</dbReference>
<evidence type="ECO:0000313" key="3">
    <source>
        <dbReference type="EMBL" id="MFC7287331.1"/>
    </source>
</evidence>
<dbReference type="Proteomes" id="UP001596542">
    <property type="component" value="Unassembled WGS sequence"/>
</dbReference>
<accession>A0ABW2I8L0</accession>
<dbReference type="InterPro" id="IPR017927">
    <property type="entry name" value="FAD-bd_FR_type"/>
</dbReference>